<proteinExistence type="inferred from homology"/>
<comment type="catalytic activity">
    <reaction evidence="3 4">
        <text>[thioredoxin]-disulfide + L-methionine + H2O = L-methionine (S)-S-oxide + [thioredoxin]-dithiol</text>
        <dbReference type="Rhea" id="RHEA:19993"/>
        <dbReference type="Rhea" id="RHEA-COMP:10698"/>
        <dbReference type="Rhea" id="RHEA-COMP:10700"/>
        <dbReference type="ChEBI" id="CHEBI:15377"/>
        <dbReference type="ChEBI" id="CHEBI:29950"/>
        <dbReference type="ChEBI" id="CHEBI:50058"/>
        <dbReference type="ChEBI" id="CHEBI:57844"/>
        <dbReference type="ChEBI" id="CHEBI:58772"/>
        <dbReference type="EC" id="1.8.4.11"/>
    </reaction>
</comment>
<evidence type="ECO:0000256" key="1">
    <source>
        <dbReference type="ARBA" id="ARBA00023002"/>
    </source>
</evidence>
<dbReference type="HAMAP" id="MF_01401">
    <property type="entry name" value="MsrA"/>
    <property type="match status" value="1"/>
</dbReference>
<dbReference type="PANTHER" id="PTHR43774">
    <property type="entry name" value="PEPTIDE METHIONINE SULFOXIDE REDUCTASE"/>
    <property type="match status" value="1"/>
</dbReference>
<evidence type="ECO:0000256" key="3">
    <source>
        <dbReference type="ARBA" id="ARBA00048782"/>
    </source>
</evidence>
<dbReference type="STRING" id="1802223.A2358_04115"/>
<dbReference type="NCBIfam" id="TIGR00401">
    <property type="entry name" value="msrA"/>
    <property type="match status" value="1"/>
</dbReference>
<comment type="function">
    <text evidence="4">Has an important function as a repair enzyme for proteins that have been inactivated by oxidation. Catalyzes the reversible oxidation-reduction of methionine sulfoxide in proteins to methionine.</text>
</comment>
<name>A0A1G2IX33_9BACT</name>
<evidence type="ECO:0000256" key="2">
    <source>
        <dbReference type="ARBA" id="ARBA00047806"/>
    </source>
</evidence>
<protein>
    <recommendedName>
        <fullName evidence="4">Peptide methionine sulfoxide reductase MsrA</fullName>
        <shortName evidence="4">Protein-methionine-S-oxide reductase</shortName>
        <ecNumber evidence="4">1.8.4.11</ecNumber>
    </recommendedName>
    <alternativeName>
        <fullName evidence="4">Peptide-methionine (S)-S-oxide reductase</fullName>
        <shortName evidence="4">Peptide Met(O) reductase</shortName>
    </alternativeName>
</protein>
<dbReference type="GO" id="GO:0008113">
    <property type="term" value="F:peptide-methionine (S)-S-oxide reductase activity"/>
    <property type="evidence" value="ECO:0007669"/>
    <property type="project" value="UniProtKB-UniRule"/>
</dbReference>
<comment type="catalytic activity">
    <reaction evidence="2 4">
        <text>L-methionyl-[protein] + [thioredoxin]-disulfide + H2O = L-methionyl-(S)-S-oxide-[protein] + [thioredoxin]-dithiol</text>
        <dbReference type="Rhea" id="RHEA:14217"/>
        <dbReference type="Rhea" id="RHEA-COMP:10698"/>
        <dbReference type="Rhea" id="RHEA-COMP:10700"/>
        <dbReference type="Rhea" id="RHEA-COMP:12313"/>
        <dbReference type="Rhea" id="RHEA-COMP:12315"/>
        <dbReference type="ChEBI" id="CHEBI:15377"/>
        <dbReference type="ChEBI" id="CHEBI:16044"/>
        <dbReference type="ChEBI" id="CHEBI:29950"/>
        <dbReference type="ChEBI" id="CHEBI:44120"/>
        <dbReference type="ChEBI" id="CHEBI:50058"/>
        <dbReference type="EC" id="1.8.4.11"/>
    </reaction>
</comment>
<comment type="similarity">
    <text evidence="4">Belongs to the MsrA Met sulfoxide reductase family.</text>
</comment>
<dbReference type="Gene3D" id="3.30.1060.10">
    <property type="entry name" value="Peptide methionine sulphoxide reductase MsrA"/>
    <property type="match status" value="1"/>
</dbReference>
<comment type="caution">
    <text evidence="6">The sequence shown here is derived from an EMBL/GenBank/DDBJ whole genome shotgun (WGS) entry which is preliminary data.</text>
</comment>
<dbReference type="Pfam" id="PF01625">
    <property type="entry name" value="PMSR"/>
    <property type="match status" value="1"/>
</dbReference>
<dbReference type="EC" id="1.8.4.11" evidence="4"/>
<feature type="domain" description="Peptide methionine sulphoxide reductase MsrA" evidence="5">
    <location>
        <begin position="10"/>
        <end position="163"/>
    </location>
</feature>
<evidence type="ECO:0000313" key="7">
    <source>
        <dbReference type="Proteomes" id="UP000178650"/>
    </source>
</evidence>
<feature type="active site" evidence="4">
    <location>
        <position position="17"/>
    </location>
</feature>
<dbReference type="InterPro" id="IPR002569">
    <property type="entry name" value="Met_Sox_Rdtase_MsrA_dom"/>
</dbReference>
<evidence type="ECO:0000259" key="5">
    <source>
        <dbReference type="Pfam" id="PF01625"/>
    </source>
</evidence>
<dbReference type="SUPFAM" id="SSF55068">
    <property type="entry name" value="Peptide methionine sulfoxide reductase"/>
    <property type="match status" value="1"/>
</dbReference>
<dbReference type="Proteomes" id="UP000178650">
    <property type="component" value="Unassembled WGS sequence"/>
</dbReference>
<dbReference type="InterPro" id="IPR036509">
    <property type="entry name" value="Met_Sox_Rdtase_MsrA_sf"/>
</dbReference>
<keyword evidence="1 4" id="KW-0560">Oxidoreductase</keyword>
<dbReference type="EMBL" id="MHPJ01000009">
    <property type="protein sequence ID" value="OGZ79147.1"/>
    <property type="molecule type" value="Genomic_DNA"/>
</dbReference>
<dbReference type="PANTHER" id="PTHR43774:SF1">
    <property type="entry name" value="PEPTIDE METHIONINE SULFOXIDE REDUCTASE MSRA 2"/>
    <property type="match status" value="1"/>
</dbReference>
<dbReference type="GO" id="GO:0033744">
    <property type="term" value="F:L-methionine:thioredoxin-disulfide S-oxidoreductase activity"/>
    <property type="evidence" value="ECO:0007669"/>
    <property type="project" value="RHEA"/>
</dbReference>
<dbReference type="AlphaFoldDB" id="A0A1G2IX33"/>
<accession>A0A1G2IX33</accession>
<evidence type="ECO:0000313" key="6">
    <source>
        <dbReference type="EMBL" id="OGZ79147.1"/>
    </source>
</evidence>
<evidence type="ECO:0000256" key="4">
    <source>
        <dbReference type="HAMAP-Rule" id="MF_01401"/>
    </source>
</evidence>
<organism evidence="6 7">
    <name type="scientific">Candidatus Staskawiczbacteria bacterium RIFOXYB1_FULL_37_44</name>
    <dbReference type="NCBI Taxonomy" id="1802223"/>
    <lineage>
        <taxon>Bacteria</taxon>
        <taxon>Candidatus Staskawicziibacteriota</taxon>
    </lineage>
</organism>
<sequence>MLEDTFNRETIVLGGGCFWCTEAVFKMLKGIISVEPGYAGGSAENPVYEEVCAGKTGHAEVVKIEFDPRIISFKNILTVFFAVHDPATINRQENDVGEQYRSIILYTTEAQKKTSKKFIEKLNKSSRIGKPIVTEVRSLDVFYPAETSHKNYYKNRPNEAYCQVVINPKLSAVQEKFAKLLKNI</sequence>
<gene>
    <name evidence="4" type="primary">msrA</name>
    <name evidence="6" type="ORF">A2358_04115</name>
</gene>
<reference evidence="6 7" key="1">
    <citation type="journal article" date="2016" name="Nat. Commun.">
        <title>Thousands of microbial genomes shed light on interconnected biogeochemical processes in an aquifer system.</title>
        <authorList>
            <person name="Anantharaman K."/>
            <person name="Brown C.T."/>
            <person name="Hug L.A."/>
            <person name="Sharon I."/>
            <person name="Castelle C.J."/>
            <person name="Probst A.J."/>
            <person name="Thomas B.C."/>
            <person name="Singh A."/>
            <person name="Wilkins M.J."/>
            <person name="Karaoz U."/>
            <person name="Brodie E.L."/>
            <person name="Williams K.H."/>
            <person name="Hubbard S.S."/>
            <person name="Banfield J.F."/>
        </authorList>
    </citation>
    <scope>NUCLEOTIDE SEQUENCE [LARGE SCALE GENOMIC DNA]</scope>
</reference>